<dbReference type="Proteomes" id="UP000238565">
    <property type="component" value="Unassembled WGS sequence"/>
</dbReference>
<dbReference type="KEGG" id="cnr:EB819_12195"/>
<keyword evidence="3" id="KW-1185">Reference proteome</keyword>
<evidence type="ECO:0000313" key="2">
    <source>
        <dbReference type="EMBL" id="PPZ92375.1"/>
    </source>
</evidence>
<evidence type="ECO:0000313" key="1">
    <source>
        <dbReference type="EMBL" id="OEL10446.1"/>
    </source>
</evidence>
<proteinExistence type="predicted"/>
<evidence type="ECO:0000313" key="4">
    <source>
        <dbReference type="Proteomes" id="UP000238565"/>
    </source>
</evidence>
<organism evidence="1 3">
    <name type="scientific">Cloacibacterium normanense</name>
    <dbReference type="NCBI Taxonomy" id="237258"/>
    <lineage>
        <taxon>Bacteria</taxon>
        <taxon>Pseudomonadati</taxon>
        <taxon>Bacteroidota</taxon>
        <taxon>Flavobacteriia</taxon>
        <taxon>Flavobacteriales</taxon>
        <taxon>Weeksellaceae</taxon>
    </lineage>
</organism>
<dbReference type="OrthoDB" id="1449621at2"/>
<reference evidence="2 4" key="2">
    <citation type="submission" date="2018-02" db="EMBL/GenBank/DDBJ databases">
        <title>Draft genome sequence of bacterial isolates from marine environment.</title>
        <authorList>
            <person name="Singh S.K."/>
            <person name="Hill R."/>
            <person name="Major S."/>
            <person name="Cai H."/>
            <person name="Li Y."/>
        </authorList>
    </citation>
    <scope>NUCLEOTIDE SEQUENCE [LARGE SCALE GENOMIC DNA]</scope>
    <source>
        <strain evidence="2 4">IMET F</strain>
    </source>
</reference>
<name>A0A1E5UBZ9_9FLAO</name>
<dbReference type="EMBL" id="MKGI01000077">
    <property type="protein sequence ID" value="OEL10446.1"/>
    <property type="molecule type" value="Genomic_DNA"/>
</dbReference>
<gene>
    <name evidence="1" type="ORF">BHF72_0538</name>
    <name evidence="2" type="ORF">C3729_05265</name>
</gene>
<dbReference type="AlphaFoldDB" id="A0A1E5UBZ9"/>
<dbReference type="STRING" id="237258.SAMN04489756_10871"/>
<dbReference type="EMBL" id="PTPZ01000002">
    <property type="protein sequence ID" value="PPZ92375.1"/>
    <property type="molecule type" value="Genomic_DNA"/>
</dbReference>
<reference evidence="1 3" key="1">
    <citation type="submission" date="2016-09" db="EMBL/GenBank/DDBJ databases">
        <authorList>
            <person name="Capua I."/>
            <person name="De Benedictis P."/>
            <person name="Joannis T."/>
            <person name="Lombin L.H."/>
            <person name="Cattoli G."/>
        </authorList>
    </citation>
    <scope>NUCLEOTIDE SEQUENCE [LARGE SCALE GENOMIC DNA]</scope>
    <source>
        <strain evidence="1 3">NRS-1</strain>
    </source>
</reference>
<sequence length="97" mass="11176">MKYLSIFVLAVFINFTALPSIAVIFDWEIPTLNNNISEEEVKNNLANYNEKFPPKPYNSKDFIGVFFSDKKISKYILKDDSIHLSPFKSIFSPPPEV</sequence>
<dbReference type="Proteomes" id="UP000095601">
    <property type="component" value="Unassembled WGS sequence"/>
</dbReference>
<dbReference type="RefSeq" id="WP_069800120.1">
    <property type="nucleotide sequence ID" value="NZ_CP034157.1"/>
</dbReference>
<protein>
    <submittedName>
        <fullName evidence="1">Uncharacterized protein</fullName>
    </submittedName>
</protein>
<comment type="caution">
    <text evidence="1">The sequence shown here is derived from an EMBL/GenBank/DDBJ whole genome shotgun (WGS) entry which is preliminary data.</text>
</comment>
<accession>A0A1E5UBZ9</accession>
<evidence type="ECO:0000313" key="3">
    <source>
        <dbReference type="Proteomes" id="UP000095601"/>
    </source>
</evidence>